<keyword evidence="3" id="KW-0418">Kinase</keyword>
<dbReference type="InterPro" id="IPR027417">
    <property type="entry name" value="P-loop_NTPase"/>
</dbReference>
<accession>F6UHC1</accession>
<dbReference type="GO" id="GO:0004385">
    <property type="term" value="F:GMP kinase activity"/>
    <property type="evidence" value="ECO:0007669"/>
    <property type="project" value="TreeGrafter"/>
</dbReference>
<name>F6UHC1_CALJA</name>
<dbReference type="PROSITE" id="PS50052">
    <property type="entry name" value="GUANYLATE_KINASE_2"/>
    <property type="match status" value="1"/>
</dbReference>
<gene>
    <name evidence="6" type="primary">GUK1</name>
</gene>
<evidence type="ECO:0000256" key="2">
    <source>
        <dbReference type="ARBA" id="ARBA00022679"/>
    </source>
</evidence>
<evidence type="ECO:0000256" key="1">
    <source>
        <dbReference type="ARBA" id="ARBA00005790"/>
    </source>
</evidence>
<proteinExistence type="inferred from homology"/>
<dbReference type="Proteomes" id="UP000008225">
    <property type="component" value="Chromosome 19"/>
</dbReference>
<dbReference type="GO" id="GO:0005829">
    <property type="term" value="C:cytosol"/>
    <property type="evidence" value="ECO:0007669"/>
    <property type="project" value="TreeGrafter"/>
</dbReference>
<dbReference type="Ensembl" id="ENSCJAT00000032548.5">
    <property type="protein sequence ID" value="ENSCJAP00000030799.4"/>
    <property type="gene ID" value="ENSCJAG00000016738.5"/>
</dbReference>
<dbReference type="CTD" id="2987"/>
<keyword evidence="7" id="KW-1185">Reference proteome</keyword>
<feature type="domain" description="Guanylate kinase-like" evidence="5">
    <location>
        <begin position="159"/>
        <end position="305"/>
    </location>
</feature>
<dbReference type="InterPro" id="IPR008144">
    <property type="entry name" value="Guanylate_kin-like_dom"/>
</dbReference>
<dbReference type="AlphaFoldDB" id="F6UHC1"/>
<comment type="similarity">
    <text evidence="1">Belongs to the guanylate kinase family.</text>
</comment>
<dbReference type="eggNOG" id="KOG0707">
    <property type="taxonomic scope" value="Eukaryota"/>
</dbReference>
<evidence type="ECO:0000259" key="5">
    <source>
        <dbReference type="PROSITE" id="PS50052"/>
    </source>
</evidence>
<dbReference type="RefSeq" id="XP_054104281.1">
    <property type="nucleotide sequence ID" value="XM_054248306.1"/>
</dbReference>
<reference evidence="6" key="2">
    <citation type="submission" date="2025-08" db="UniProtKB">
        <authorList>
            <consortium name="Ensembl"/>
        </authorList>
    </citation>
    <scope>IDENTIFICATION</scope>
</reference>
<feature type="compositionally biased region" description="Polar residues" evidence="4">
    <location>
        <begin position="11"/>
        <end position="20"/>
    </location>
</feature>
<dbReference type="SMART" id="SM00072">
    <property type="entry name" value="GuKc"/>
    <property type="match status" value="1"/>
</dbReference>
<feature type="region of interest" description="Disordered" evidence="4">
    <location>
        <begin position="1"/>
        <end position="20"/>
    </location>
</feature>
<protein>
    <submittedName>
        <fullName evidence="6">Guanylate kinase 1</fullName>
    </submittedName>
</protein>
<dbReference type="SUPFAM" id="SSF52540">
    <property type="entry name" value="P-loop containing nucleoside triphosphate hydrolases"/>
    <property type="match status" value="1"/>
</dbReference>
<dbReference type="GeneTree" id="ENSGT00940000155815"/>
<dbReference type="Gene3D" id="3.40.50.300">
    <property type="entry name" value="P-loop containing nucleotide triphosphate hydrolases"/>
    <property type="match status" value="1"/>
</dbReference>
<feature type="region of interest" description="Disordered" evidence="4">
    <location>
        <begin position="99"/>
        <end position="127"/>
    </location>
</feature>
<dbReference type="PANTHER" id="PTHR23117">
    <property type="entry name" value="GUANYLATE KINASE-RELATED"/>
    <property type="match status" value="1"/>
</dbReference>
<reference evidence="6" key="1">
    <citation type="submission" date="2009-03" db="EMBL/GenBank/DDBJ databases">
        <authorList>
            <person name="Warren W."/>
            <person name="Ye L."/>
            <person name="Minx P."/>
            <person name="Worley K."/>
            <person name="Gibbs R."/>
            <person name="Wilson R.K."/>
        </authorList>
    </citation>
    <scope>NUCLEOTIDE SEQUENCE [LARGE SCALE GENOMIC DNA]</scope>
</reference>
<evidence type="ECO:0000256" key="3">
    <source>
        <dbReference type="ARBA" id="ARBA00022777"/>
    </source>
</evidence>
<dbReference type="Bgee" id="ENSCJAG00000016738">
    <property type="expression patterns" value="Expressed in frontal cortex and 6 other cell types or tissues"/>
</dbReference>
<keyword evidence="2" id="KW-0808">Transferase</keyword>
<sequence length="316" mass="34848">MQRQCAAPPLSSASHPNSKIQPWPCVHSSRRLCGQGRCRSWGKNWSCLFLPAQLIPGSRGCLPARAEGQAPWGFIPGLEGRDQKQVWWGLGIQHPQLSVQQTDPPQAGHRAAHQQTGHGARGQRQGRDTSIPDLAAQYSAPCVRANGQAPGHVGPPACGAEWAFGRWEEHPAEEAAPGAQRHLRLQRVPYHEEPEARRGEWQSKAAVQAVQAMNRICVLDVDLQGVRNIKATDLQPIYISVQPPSLHVLEERLRQRNTETEESLEKRLAAARADMESSKEPGLFDAVIINDSLEQAYAELKEALSEEIKKAQRTGA</sequence>
<dbReference type="PANTHER" id="PTHR23117:SF13">
    <property type="entry name" value="GUANYLATE KINASE"/>
    <property type="match status" value="1"/>
</dbReference>
<evidence type="ECO:0000256" key="4">
    <source>
        <dbReference type="SAM" id="MobiDB-lite"/>
    </source>
</evidence>
<dbReference type="InterPro" id="IPR008145">
    <property type="entry name" value="GK/Ca_channel_bsu"/>
</dbReference>
<evidence type="ECO:0000313" key="7">
    <source>
        <dbReference type="Proteomes" id="UP000008225"/>
    </source>
</evidence>
<organism evidence="6 7">
    <name type="scientific">Callithrix jacchus</name>
    <name type="common">White-tufted-ear marmoset</name>
    <name type="synonym">Simia Jacchus</name>
    <dbReference type="NCBI Taxonomy" id="9483"/>
    <lineage>
        <taxon>Eukaryota</taxon>
        <taxon>Metazoa</taxon>
        <taxon>Chordata</taxon>
        <taxon>Craniata</taxon>
        <taxon>Vertebrata</taxon>
        <taxon>Euteleostomi</taxon>
        <taxon>Mammalia</taxon>
        <taxon>Eutheria</taxon>
        <taxon>Euarchontoglires</taxon>
        <taxon>Primates</taxon>
        <taxon>Haplorrhini</taxon>
        <taxon>Platyrrhini</taxon>
        <taxon>Cebidae</taxon>
        <taxon>Callitrichinae</taxon>
        <taxon>Callithrix</taxon>
        <taxon>Callithrix</taxon>
    </lineage>
</organism>
<dbReference type="GeneID" id="100388167"/>
<evidence type="ECO:0000313" key="6">
    <source>
        <dbReference type="Ensembl" id="ENSCJAP00000030799.4"/>
    </source>
</evidence>
<dbReference type="Pfam" id="PF00625">
    <property type="entry name" value="Guanylate_kin"/>
    <property type="match status" value="1"/>
</dbReference>
<reference evidence="6" key="3">
    <citation type="submission" date="2025-09" db="UniProtKB">
        <authorList>
            <consortium name="Ensembl"/>
        </authorList>
    </citation>
    <scope>IDENTIFICATION</scope>
</reference>